<feature type="transmembrane region" description="Helical" evidence="2">
    <location>
        <begin position="351"/>
        <end position="371"/>
    </location>
</feature>
<evidence type="ECO:0000256" key="2">
    <source>
        <dbReference type="SAM" id="Phobius"/>
    </source>
</evidence>
<evidence type="ECO:0008006" key="5">
    <source>
        <dbReference type="Google" id="ProtNLM"/>
    </source>
</evidence>
<accession>A0A9P3H4V6</accession>
<sequence length="414" mass="45824">MANPWQNDEHTSPEGADSDTSPLLYPDLESQEHQTSVSTSAPQPPPTQTAAPSSHSTKPQKTPPTSYEDAPPSYEAIISKDIPQLHDNYDHLRGPPGQRGRDDKIRIPFDTYGGAGGSSSNGAGSSSGNYGATGIEHSPTSTQAPELGLTGQIALHSDEEDESFTQDIDRLLGADTDADNAEADGCDHGEDDSRSCWTVVGDGQAWVATAYMIIVLLPWSLFCFIWTLGFMVAAGVTMMFPPLGYFFTIFAITSWRALARVDLVMSAALVSDEVRQRSPFFTSSVYIPCEPGPAWTPPRLFGREMPLPEFIRTRLQRRHAARGRRPRNLVHRAVRHLKANISNRHSVRSMFYFLFWKLLLAIPVFIVVVLFFSLSLPFMFCFLASLLAVSRGFAVWQYKWAVTWLSEKPAPIVV</sequence>
<keyword evidence="4" id="KW-1185">Reference proteome</keyword>
<feature type="transmembrane region" description="Helical" evidence="2">
    <location>
        <begin position="377"/>
        <end position="396"/>
    </location>
</feature>
<feature type="transmembrane region" description="Helical" evidence="2">
    <location>
        <begin position="210"/>
        <end position="233"/>
    </location>
</feature>
<dbReference type="Proteomes" id="UP000827284">
    <property type="component" value="Unassembled WGS sequence"/>
</dbReference>
<name>A0A9P3H4V6_9FUNG</name>
<reference evidence="3" key="1">
    <citation type="submission" date="2021-11" db="EMBL/GenBank/DDBJ databases">
        <authorList>
            <person name="Herlambang A."/>
            <person name="Guo Y."/>
            <person name="Takashima Y."/>
            <person name="Nishizawa T."/>
        </authorList>
    </citation>
    <scope>NUCLEOTIDE SEQUENCE</scope>
    <source>
        <strain evidence="3">E1425</strain>
    </source>
</reference>
<dbReference type="AlphaFoldDB" id="A0A9P3H4V6"/>
<feature type="transmembrane region" description="Helical" evidence="2">
    <location>
        <begin position="239"/>
        <end position="258"/>
    </location>
</feature>
<proteinExistence type="predicted"/>
<feature type="compositionally biased region" description="Basic and acidic residues" evidence="1">
    <location>
        <begin position="83"/>
        <end position="107"/>
    </location>
</feature>
<evidence type="ECO:0000256" key="1">
    <source>
        <dbReference type="SAM" id="MobiDB-lite"/>
    </source>
</evidence>
<keyword evidence="2" id="KW-1133">Transmembrane helix</keyword>
<reference evidence="3" key="2">
    <citation type="journal article" date="2022" name="Microbiol. Resour. Announc.">
        <title>Whole-Genome Sequence of Entomortierella parvispora E1425, a Mucoromycotan Fungus Associated with Burkholderiaceae-Related Endosymbiotic Bacteria.</title>
        <authorList>
            <person name="Herlambang A."/>
            <person name="Guo Y."/>
            <person name="Takashima Y."/>
            <person name="Narisawa K."/>
            <person name="Ohta H."/>
            <person name="Nishizawa T."/>
        </authorList>
    </citation>
    <scope>NUCLEOTIDE SEQUENCE</scope>
    <source>
        <strain evidence="3">E1425</strain>
    </source>
</reference>
<evidence type="ECO:0000313" key="3">
    <source>
        <dbReference type="EMBL" id="GJJ70170.1"/>
    </source>
</evidence>
<dbReference type="OrthoDB" id="2372055at2759"/>
<feature type="compositionally biased region" description="Low complexity" evidence="1">
    <location>
        <begin position="48"/>
        <end position="57"/>
    </location>
</feature>
<keyword evidence="2" id="KW-0812">Transmembrane</keyword>
<dbReference type="EMBL" id="BQFW01000003">
    <property type="protein sequence ID" value="GJJ70170.1"/>
    <property type="molecule type" value="Genomic_DNA"/>
</dbReference>
<comment type="caution">
    <text evidence="3">The sequence shown here is derived from an EMBL/GenBank/DDBJ whole genome shotgun (WGS) entry which is preliminary data.</text>
</comment>
<feature type="region of interest" description="Disordered" evidence="1">
    <location>
        <begin position="1"/>
        <end position="145"/>
    </location>
</feature>
<protein>
    <recommendedName>
        <fullName evidence="5">Transmembrane protein</fullName>
    </recommendedName>
</protein>
<organism evidence="3 4">
    <name type="scientific">Entomortierella parvispora</name>
    <dbReference type="NCBI Taxonomy" id="205924"/>
    <lineage>
        <taxon>Eukaryota</taxon>
        <taxon>Fungi</taxon>
        <taxon>Fungi incertae sedis</taxon>
        <taxon>Mucoromycota</taxon>
        <taxon>Mortierellomycotina</taxon>
        <taxon>Mortierellomycetes</taxon>
        <taxon>Mortierellales</taxon>
        <taxon>Mortierellaceae</taxon>
        <taxon>Entomortierella</taxon>
    </lineage>
</organism>
<keyword evidence="2" id="KW-0472">Membrane</keyword>
<evidence type="ECO:0000313" key="4">
    <source>
        <dbReference type="Proteomes" id="UP000827284"/>
    </source>
</evidence>
<gene>
    <name evidence="3" type="ORF">EMPS_02519</name>
</gene>
<feature type="compositionally biased region" description="Low complexity" evidence="1">
    <location>
        <begin position="120"/>
        <end position="134"/>
    </location>
</feature>